<protein>
    <submittedName>
        <fullName evidence="1">Uncharacterized protein</fullName>
    </submittedName>
</protein>
<name>A0A0R1VY50_9LACO</name>
<comment type="caution">
    <text evidence="1">The sequence shown here is derived from an EMBL/GenBank/DDBJ whole genome shotgun (WGS) entry which is preliminary data.</text>
</comment>
<dbReference type="GeneID" id="98318038"/>
<dbReference type="Proteomes" id="UP000051451">
    <property type="component" value="Unassembled WGS sequence"/>
</dbReference>
<reference evidence="1 2" key="1">
    <citation type="journal article" date="2015" name="Genome Announc.">
        <title>Expanding the biotechnology potential of lactobacilli through comparative genomics of 213 strains and associated genera.</title>
        <authorList>
            <person name="Sun Z."/>
            <person name="Harris H.M."/>
            <person name="McCann A."/>
            <person name="Guo C."/>
            <person name="Argimon S."/>
            <person name="Zhang W."/>
            <person name="Yang X."/>
            <person name="Jeffery I.B."/>
            <person name="Cooney J.C."/>
            <person name="Kagawa T.F."/>
            <person name="Liu W."/>
            <person name="Song Y."/>
            <person name="Salvetti E."/>
            <person name="Wrobel A."/>
            <person name="Rasinkangas P."/>
            <person name="Parkhill J."/>
            <person name="Rea M.C."/>
            <person name="O'Sullivan O."/>
            <person name="Ritari J."/>
            <person name="Douillard F.P."/>
            <person name="Paul Ross R."/>
            <person name="Yang R."/>
            <person name="Briner A.E."/>
            <person name="Felis G.E."/>
            <person name="de Vos W.M."/>
            <person name="Barrangou R."/>
            <person name="Klaenhammer T.R."/>
            <person name="Caufield P.W."/>
            <person name="Cui Y."/>
            <person name="Zhang H."/>
            <person name="O'Toole P.W."/>
        </authorList>
    </citation>
    <scope>NUCLEOTIDE SEQUENCE [LARGE SCALE GENOMIC DNA]</scope>
    <source>
        <strain evidence="1 2">DSM 18630</strain>
    </source>
</reference>
<proteinExistence type="predicted"/>
<dbReference type="RefSeq" id="WP_057870775.1">
    <property type="nucleotide sequence ID" value="NZ_AZGB01000003.1"/>
</dbReference>
<evidence type="ECO:0000313" key="2">
    <source>
        <dbReference type="Proteomes" id="UP000051451"/>
    </source>
</evidence>
<gene>
    <name evidence="1" type="ORF">FC89_GL002096</name>
</gene>
<accession>A0A0R1VY50</accession>
<evidence type="ECO:0000313" key="1">
    <source>
        <dbReference type="EMBL" id="KRM07987.1"/>
    </source>
</evidence>
<organism evidence="1 2">
    <name type="scientific">Liquorilactobacillus ghanensis DSM 18630</name>
    <dbReference type="NCBI Taxonomy" id="1423750"/>
    <lineage>
        <taxon>Bacteria</taxon>
        <taxon>Bacillati</taxon>
        <taxon>Bacillota</taxon>
        <taxon>Bacilli</taxon>
        <taxon>Lactobacillales</taxon>
        <taxon>Lactobacillaceae</taxon>
        <taxon>Liquorilactobacillus</taxon>
    </lineage>
</organism>
<dbReference type="AlphaFoldDB" id="A0A0R1VY50"/>
<dbReference type="OrthoDB" id="9923387at2"/>
<keyword evidence="2" id="KW-1185">Reference proteome</keyword>
<sequence>MTNHFQKGDPLQNLAARIRQDIEFVNHHHVDYLLLSQTINEDLSWLRRLTVETNIIDRDQLGEFYDIFIYQLRFLLDSRPTLQTLERLEDLLDETFKQLHT</sequence>
<dbReference type="EMBL" id="AZGB01000003">
    <property type="protein sequence ID" value="KRM07987.1"/>
    <property type="molecule type" value="Genomic_DNA"/>
</dbReference>
<dbReference type="PATRIC" id="fig|1423750.3.peg.2137"/>